<protein>
    <submittedName>
        <fullName evidence="1">Uncharacterized protein</fullName>
    </submittedName>
</protein>
<dbReference type="EMBL" id="VIVL01000001">
    <property type="protein sequence ID" value="TWD90830.1"/>
    <property type="molecule type" value="Genomic_DNA"/>
</dbReference>
<dbReference type="RefSeq" id="WP_145739347.1">
    <property type="nucleotide sequence ID" value="NZ_VIVL01000001.1"/>
</dbReference>
<accession>A0A561CIH3</accession>
<evidence type="ECO:0000313" key="2">
    <source>
        <dbReference type="Proteomes" id="UP000319722"/>
    </source>
</evidence>
<reference evidence="1 2" key="1">
    <citation type="submission" date="2019-06" db="EMBL/GenBank/DDBJ databases">
        <title>Sorghum-associated microbial communities from plants grown in Nebraska, USA.</title>
        <authorList>
            <person name="Schachtman D."/>
        </authorList>
    </citation>
    <scope>NUCLEOTIDE SEQUENCE [LARGE SCALE GENOMIC DNA]</scope>
    <source>
        <strain evidence="1 2">T529</strain>
    </source>
</reference>
<organism evidence="1 2">
    <name type="scientific">Variovorax beijingensis</name>
    <dbReference type="NCBI Taxonomy" id="2496117"/>
    <lineage>
        <taxon>Bacteria</taxon>
        <taxon>Pseudomonadati</taxon>
        <taxon>Pseudomonadota</taxon>
        <taxon>Betaproteobacteria</taxon>
        <taxon>Burkholderiales</taxon>
        <taxon>Comamonadaceae</taxon>
        <taxon>Variovorax</taxon>
    </lineage>
</organism>
<dbReference type="AlphaFoldDB" id="A0A561CIH3"/>
<proteinExistence type="predicted"/>
<sequence length="94" mass="10585">MRQDITLNIPYDLSEQERAKVSTVYESMDGWLGNKNGPAWYGQEGDARYMWASVEPSGIQFCGEVETPVWIGWLTVLCARMSLALGREVHDVCA</sequence>
<dbReference type="OrthoDB" id="7062268at2"/>
<name>A0A561CIH3_9BURK</name>
<evidence type="ECO:0000313" key="1">
    <source>
        <dbReference type="EMBL" id="TWD90830.1"/>
    </source>
</evidence>
<gene>
    <name evidence="1" type="ORF">FB547_101499</name>
</gene>
<comment type="caution">
    <text evidence="1">The sequence shown here is derived from an EMBL/GenBank/DDBJ whole genome shotgun (WGS) entry which is preliminary data.</text>
</comment>
<dbReference type="Proteomes" id="UP000319722">
    <property type="component" value="Unassembled WGS sequence"/>
</dbReference>